<keyword evidence="1" id="KW-0496">Mitochondrion</keyword>
<accession>A0ABP0EPK9</accession>
<comment type="function">
    <text evidence="1">Component of the MICOS complex, a large protein complex of the mitochondrial inner membrane that plays crucial roles in the maintenance of crista junctions, inner membrane architecture, and formation of contact sites to the outer membrane.</text>
</comment>
<comment type="subunit">
    <text evidence="1">Component of the mitochondrial contact site and cristae organizing system (MICOS) complex.</text>
</comment>
<dbReference type="InterPro" id="IPR033181">
    <property type="entry name" value="Mic26_fungi"/>
</dbReference>
<dbReference type="InterPro" id="IPR019166">
    <property type="entry name" value="MIC26/MIC27"/>
</dbReference>
<organism evidence="2 3">
    <name type="scientific">[Candida] anglica</name>
    <dbReference type="NCBI Taxonomy" id="148631"/>
    <lineage>
        <taxon>Eukaryota</taxon>
        <taxon>Fungi</taxon>
        <taxon>Dikarya</taxon>
        <taxon>Ascomycota</taxon>
        <taxon>Saccharomycotina</taxon>
        <taxon>Pichiomycetes</taxon>
        <taxon>Debaryomycetaceae</taxon>
        <taxon>Kurtzmaniella</taxon>
    </lineage>
</organism>
<dbReference type="PANTHER" id="PTHR28268:SF1">
    <property type="entry name" value="MICOS SUBUNIT MIC26"/>
    <property type="match status" value="1"/>
</dbReference>
<keyword evidence="1" id="KW-0999">Mitochondrion inner membrane</keyword>
<dbReference type="Proteomes" id="UP001497600">
    <property type="component" value="Chromosome H"/>
</dbReference>
<protein>
    <recommendedName>
        <fullName evidence="1">MICOS complex subunit</fullName>
    </recommendedName>
</protein>
<keyword evidence="3" id="KW-1185">Reference proteome</keyword>
<keyword evidence="1" id="KW-0472">Membrane</keyword>
<evidence type="ECO:0000313" key="3">
    <source>
        <dbReference type="Proteomes" id="UP001497600"/>
    </source>
</evidence>
<proteinExistence type="predicted"/>
<dbReference type="PANTHER" id="PTHR28268">
    <property type="entry name" value="MICOS SUBUNIT MIC26"/>
    <property type="match status" value="1"/>
</dbReference>
<reference evidence="2 3" key="1">
    <citation type="submission" date="2024-01" db="EMBL/GenBank/DDBJ databases">
        <authorList>
            <consortium name="Genoscope - CEA"/>
            <person name="William W."/>
        </authorList>
    </citation>
    <scope>NUCLEOTIDE SEQUENCE [LARGE SCALE GENOMIC DNA]</scope>
    <source>
        <strain evidence="2 3">29B2s-10</strain>
    </source>
</reference>
<dbReference type="EMBL" id="OZ004260">
    <property type="protein sequence ID" value="CAK7921111.1"/>
    <property type="molecule type" value="Genomic_DNA"/>
</dbReference>
<dbReference type="Pfam" id="PF09769">
    <property type="entry name" value="ApoO"/>
    <property type="match status" value="1"/>
</dbReference>
<sequence length="212" mass="24035">MTKRGFYEDDDLVVNKPGFNAEITKELKEQESSHGNVSFIQGMSIRTTPILEEYTNIARHYLHEKWSYYGAELETQKSALSNEVTSVKQEIRSVVREPVLPNLIYVLTATLSGSILVNRRALPVRFITPLLFGGASLSYFMPKTFSEISSCIDSYEAKHLPEVRSLQTDLKKQYQEAERATDQQLDCAKKTLTSAVHDARVFVAQLLSEPKK</sequence>
<evidence type="ECO:0000313" key="2">
    <source>
        <dbReference type="EMBL" id="CAK7921111.1"/>
    </source>
</evidence>
<evidence type="ECO:0000256" key="1">
    <source>
        <dbReference type="RuleBase" id="RU363021"/>
    </source>
</evidence>
<name>A0ABP0EPK9_9ASCO</name>
<gene>
    <name evidence="2" type="ORF">CAAN4_H10308</name>
</gene>
<comment type="subcellular location">
    <subcellularLocation>
        <location evidence="1">Mitochondrion inner membrane</location>
    </subcellularLocation>
</comment>